<sequence>MKLCRSESAANDVLRSYNRPCERVEHVSPLGRAEKSRENPTVSPDRITRAFHCDVIARNHSNVPKFRFKNPIWTTAVR</sequence>
<reference evidence="2 3" key="1">
    <citation type="journal article" date="2019" name="Commun. Biol.">
        <title>The bagworm genome reveals a unique fibroin gene that provides high tensile strength.</title>
        <authorList>
            <person name="Kono N."/>
            <person name="Nakamura H."/>
            <person name="Ohtoshi R."/>
            <person name="Tomita M."/>
            <person name="Numata K."/>
            <person name="Arakawa K."/>
        </authorList>
    </citation>
    <scope>NUCLEOTIDE SEQUENCE [LARGE SCALE GENOMIC DNA]</scope>
</reference>
<keyword evidence="3" id="KW-1185">Reference proteome</keyword>
<dbReference type="EMBL" id="BGZK01000935">
    <property type="protein sequence ID" value="GBP65647.1"/>
    <property type="molecule type" value="Genomic_DNA"/>
</dbReference>
<accession>A0A4C1XTY1</accession>
<feature type="region of interest" description="Disordered" evidence="1">
    <location>
        <begin position="25"/>
        <end position="44"/>
    </location>
</feature>
<evidence type="ECO:0000313" key="3">
    <source>
        <dbReference type="Proteomes" id="UP000299102"/>
    </source>
</evidence>
<protein>
    <submittedName>
        <fullName evidence="2">Uncharacterized protein</fullName>
    </submittedName>
</protein>
<evidence type="ECO:0000313" key="2">
    <source>
        <dbReference type="EMBL" id="GBP65647.1"/>
    </source>
</evidence>
<proteinExistence type="predicted"/>
<evidence type="ECO:0000256" key="1">
    <source>
        <dbReference type="SAM" id="MobiDB-lite"/>
    </source>
</evidence>
<dbReference type="Proteomes" id="UP000299102">
    <property type="component" value="Unassembled WGS sequence"/>
</dbReference>
<name>A0A4C1XTY1_EUMVA</name>
<gene>
    <name evidence="2" type="ORF">EVAR_53456_1</name>
</gene>
<dbReference type="AlphaFoldDB" id="A0A4C1XTY1"/>
<feature type="compositionally biased region" description="Basic and acidic residues" evidence="1">
    <location>
        <begin position="25"/>
        <end position="38"/>
    </location>
</feature>
<organism evidence="2 3">
    <name type="scientific">Eumeta variegata</name>
    <name type="common">Bagworm moth</name>
    <name type="synonym">Eumeta japonica</name>
    <dbReference type="NCBI Taxonomy" id="151549"/>
    <lineage>
        <taxon>Eukaryota</taxon>
        <taxon>Metazoa</taxon>
        <taxon>Ecdysozoa</taxon>
        <taxon>Arthropoda</taxon>
        <taxon>Hexapoda</taxon>
        <taxon>Insecta</taxon>
        <taxon>Pterygota</taxon>
        <taxon>Neoptera</taxon>
        <taxon>Endopterygota</taxon>
        <taxon>Lepidoptera</taxon>
        <taxon>Glossata</taxon>
        <taxon>Ditrysia</taxon>
        <taxon>Tineoidea</taxon>
        <taxon>Psychidae</taxon>
        <taxon>Oiketicinae</taxon>
        <taxon>Eumeta</taxon>
    </lineage>
</organism>
<comment type="caution">
    <text evidence="2">The sequence shown here is derived from an EMBL/GenBank/DDBJ whole genome shotgun (WGS) entry which is preliminary data.</text>
</comment>